<name>A0A4R0Q301_9SPHI</name>
<keyword evidence="1" id="KW-0812">Transmembrane</keyword>
<evidence type="ECO:0000313" key="2">
    <source>
        <dbReference type="EMBL" id="TCD27800.1"/>
    </source>
</evidence>
<accession>A0A4R0Q301</accession>
<comment type="caution">
    <text evidence="2">The sequence shown here is derived from an EMBL/GenBank/DDBJ whole genome shotgun (WGS) entry which is preliminary data.</text>
</comment>
<keyword evidence="1" id="KW-1133">Transmembrane helix</keyword>
<dbReference type="OrthoDB" id="6023952at2"/>
<dbReference type="EMBL" id="SJSO01000005">
    <property type="protein sequence ID" value="TCD27800.1"/>
    <property type="molecule type" value="Genomic_DNA"/>
</dbReference>
<reference evidence="2 3" key="1">
    <citation type="submission" date="2019-02" db="EMBL/GenBank/DDBJ databases">
        <title>Pedobacter sp. RP-3-21 sp. nov., isolated from Arctic soil.</title>
        <authorList>
            <person name="Dahal R.H."/>
        </authorList>
    </citation>
    <scope>NUCLEOTIDE SEQUENCE [LARGE SCALE GENOMIC DNA]</scope>
    <source>
        <strain evidence="2 3">RP-3-21</strain>
    </source>
</reference>
<keyword evidence="3" id="KW-1185">Reference proteome</keyword>
<feature type="transmembrane region" description="Helical" evidence="1">
    <location>
        <begin position="36"/>
        <end position="58"/>
    </location>
</feature>
<dbReference type="Proteomes" id="UP000293925">
    <property type="component" value="Unassembled WGS sequence"/>
</dbReference>
<organism evidence="2 3">
    <name type="scientific">Pedobacter psychrodurus</name>
    <dbReference type="NCBI Taxonomy" id="2530456"/>
    <lineage>
        <taxon>Bacteria</taxon>
        <taxon>Pseudomonadati</taxon>
        <taxon>Bacteroidota</taxon>
        <taxon>Sphingobacteriia</taxon>
        <taxon>Sphingobacteriales</taxon>
        <taxon>Sphingobacteriaceae</taxon>
        <taxon>Pedobacter</taxon>
    </lineage>
</organism>
<feature type="transmembrane region" description="Helical" evidence="1">
    <location>
        <begin position="7"/>
        <end position="30"/>
    </location>
</feature>
<keyword evidence="1" id="KW-0472">Membrane</keyword>
<evidence type="ECO:0000256" key="1">
    <source>
        <dbReference type="SAM" id="Phobius"/>
    </source>
</evidence>
<protein>
    <submittedName>
        <fullName evidence="2">Uncharacterized protein</fullName>
    </submittedName>
</protein>
<proteinExistence type="predicted"/>
<dbReference type="RefSeq" id="WP_131528845.1">
    <property type="nucleotide sequence ID" value="NZ_SJSO01000005.1"/>
</dbReference>
<evidence type="ECO:0000313" key="3">
    <source>
        <dbReference type="Proteomes" id="UP000293925"/>
    </source>
</evidence>
<sequence length="217" mass="24845">MIILSKILYFISHYGFYTIVLIILLFGSLAHFTRRALFLIAIIPLAIANGFASQYLNAWFLNRYGVRSTAIITSDVETNSTLNDAYIHDYGAIVMKQNGKYINADFSTTSAAIYPIENSIQIPSKGQSFPVKYIPGFEKNIVILYYESKQGQSRLRFERQEPINAARIKYEADSTNNEFIEEYLKALKDYTEQYNDENTIAYQLKIIELQRALAASK</sequence>
<dbReference type="AlphaFoldDB" id="A0A4R0Q301"/>
<gene>
    <name evidence="2" type="ORF">EZ456_07580</name>
</gene>